<organism evidence="1 2">
    <name type="scientific">Cochliobolus heterostrophus (strain C5 / ATCC 48332 / race O)</name>
    <name type="common">Southern corn leaf blight fungus</name>
    <name type="synonym">Bipolaris maydis</name>
    <dbReference type="NCBI Taxonomy" id="701091"/>
    <lineage>
        <taxon>Eukaryota</taxon>
        <taxon>Fungi</taxon>
        <taxon>Dikarya</taxon>
        <taxon>Ascomycota</taxon>
        <taxon>Pezizomycotina</taxon>
        <taxon>Dothideomycetes</taxon>
        <taxon>Pleosporomycetidae</taxon>
        <taxon>Pleosporales</taxon>
        <taxon>Pleosporineae</taxon>
        <taxon>Pleosporaceae</taxon>
        <taxon>Bipolaris</taxon>
    </lineage>
</organism>
<evidence type="ECO:0000313" key="1">
    <source>
        <dbReference type="EMBL" id="EMD97002.1"/>
    </source>
</evidence>
<gene>
    <name evidence="1" type="ORF">COCHEDRAFT_1208878</name>
</gene>
<name>M2VAM5_COCH5</name>
<evidence type="ECO:0000313" key="2">
    <source>
        <dbReference type="Proteomes" id="UP000016936"/>
    </source>
</evidence>
<dbReference type="EMBL" id="KB445569">
    <property type="protein sequence ID" value="EMD97002.1"/>
    <property type="molecule type" value="Genomic_DNA"/>
</dbReference>
<dbReference type="AlphaFoldDB" id="M2VAM5"/>
<accession>M2VAM5</accession>
<reference evidence="2" key="2">
    <citation type="journal article" date="2013" name="PLoS Genet.">
        <title>Comparative genome structure, secondary metabolite, and effector coding capacity across Cochliobolus pathogens.</title>
        <authorList>
            <person name="Condon B.J."/>
            <person name="Leng Y."/>
            <person name="Wu D."/>
            <person name="Bushley K.E."/>
            <person name="Ohm R.A."/>
            <person name="Otillar R."/>
            <person name="Martin J."/>
            <person name="Schackwitz W."/>
            <person name="Grimwood J."/>
            <person name="MohdZainudin N."/>
            <person name="Xue C."/>
            <person name="Wang R."/>
            <person name="Manning V.A."/>
            <person name="Dhillon B."/>
            <person name="Tu Z.J."/>
            <person name="Steffenson B.J."/>
            <person name="Salamov A."/>
            <person name="Sun H."/>
            <person name="Lowry S."/>
            <person name="LaButti K."/>
            <person name="Han J."/>
            <person name="Copeland A."/>
            <person name="Lindquist E."/>
            <person name="Barry K."/>
            <person name="Schmutz J."/>
            <person name="Baker S.E."/>
            <person name="Ciuffetti L.M."/>
            <person name="Grigoriev I.V."/>
            <person name="Zhong S."/>
            <person name="Turgeon B.G."/>
        </authorList>
    </citation>
    <scope>NUCLEOTIDE SEQUENCE [LARGE SCALE GENOMIC DNA]</scope>
    <source>
        <strain evidence="2">C5 / ATCC 48332 / race O</strain>
    </source>
</reference>
<keyword evidence="2" id="KW-1185">Reference proteome</keyword>
<dbReference type="OrthoDB" id="3690107at2759"/>
<dbReference type="Proteomes" id="UP000016936">
    <property type="component" value="Unassembled WGS sequence"/>
</dbReference>
<dbReference type="HOGENOM" id="CLU_1970329_0_0_1"/>
<proteinExistence type="predicted"/>
<reference evidence="1 2" key="1">
    <citation type="journal article" date="2012" name="PLoS Pathog.">
        <title>Diverse lifestyles and strategies of plant pathogenesis encoded in the genomes of eighteen Dothideomycetes fungi.</title>
        <authorList>
            <person name="Ohm R.A."/>
            <person name="Feau N."/>
            <person name="Henrissat B."/>
            <person name="Schoch C.L."/>
            <person name="Horwitz B.A."/>
            <person name="Barry K.W."/>
            <person name="Condon B.J."/>
            <person name="Copeland A.C."/>
            <person name="Dhillon B."/>
            <person name="Glaser F."/>
            <person name="Hesse C.N."/>
            <person name="Kosti I."/>
            <person name="LaButti K."/>
            <person name="Lindquist E.A."/>
            <person name="Lucas S."/>
            <person name="Salamov A.A."/>
            <person name="Bradshaw R.E."/>
            <person name="Ciuffetti L."/>
            <person name="Hamelin R.C."/>
            <person name="Kema G.H.J."/>
            <person name="Lawrence C."/>
            <person name="Scott J.A."/>
            <person name="Spatafora J.W."/>
            <person name="Turgeon B.G."/>
            <person name="de Wit P.J.G.M."/>
            <person name="Zhong S."/>
            <person name="Goodwin S.B."/>
            <person name="Grigoriev I.V."/>
        </authorList>
    </citation>
    <scope>NUCLEOTIDE SEQUENCE [LARGE SCALE GENOMIC DNA]</scope>
    <source>
        <strain evidence="2">C5 / ATCC 48332 / race O</strain>
    </source>
</reference>
<protein>
    <submittedName>
        <fullName evidence="1">Uncharacterized protein</fullName>
    </submittedName>
</protein>
<sequence length="127" mass="14442">MFVVGIVIFDTQCDDNLVTSRFLNERVVEWQPYENGIGSSTIDGTKMEFLGEILGRWYIVKSSNRDNVPPRYEIATFKVIDCQECQVIIGRNTIKDLAMPTMFEELGPSRFSASNISTLVNRLKKPS</sequence>